<evidence type="ECO:0000256" key="1">
    <source>
        <dbReference type="ARBA" id="ARBA00007963"/>
    </source>
</evidence>
<gene>
    <name evidence="7" type="ORF">BBBOND_0311230</name>
</gene>
<dbReference type="RefSeq" id="XP_012769406.1">
    <property type="nucleotide sequence ID" value="XM_012913952.1"/>
</dbReference>
<dbReference type="STRING" id="5866.A0A061DEG1"/>
<evidence type="ECO:0000259" key="6">
    <source>
        <dbReference type="Pfam" id="PF01951"/>
    </source>
</evidence>
<dbReference type="OrthoDB" id="2190767at2759"/>
<dbReference type="InterPro" id="IPR023572">
    <property type="entry name" value="Archease_dom"/>
</dbReference>
<dbReference type="EMBL" id="LK391709">
    <property type="protein sequence ID" value="CDR97220.1"/>
    <property type="molecule type" value="Genomic_DNA"/>
</dbReference>
<accession>A0A061DEG1</accession>
<evidence type="ECO:0000313" key="8">
    <source>
        <dbReference type="Proteomes" id="UP000033188"/>
    </source>
</evidence>
<evidence type="ECO:0000256" key="2">
    <source>
        <dbReference type="ARBA" id="ARBA00022694"/>
    </source>
</evidence>
<organism evidence="7 8">
    <name type="scientific">Babesia bigemina</name>
    <dbReference type="NCBI Taxonomy" id="5866"/>
    <lineage>
        <taxon>Eukaryota</taxon>
        <taxon>Sar</taxon>
        <taxon>Alveolata</taxon>
        <taxon>Apicomplexa</taxon>
        <taxon>Aconoidasida</taxon>
        <taxon>Piroplasmida</taxon>
        <taxon>Babesiidae</taxon>
        <taxon>Babesia</taxon>
    </lineage>
</organism>
<dbReference type="InterPro" id="IPR036820">
    <property type="entry name" value="Archease_dom_sf"/>
</dbReference>
<feature type="compositionally biased region" description="Basic and acidic residues" evidence="5">
    <location>
        <begin position="24"/>
        <end position="36"/>
    </location>
</feature>
<reference evidence="8" key="1">
    <citation type="journal article" date="2014" name="Nucleic Acids Res.">
        <title>The evolutionary dynamics of variant antigen genes in Babesia reveal a history of genomic innovation underlying host-parasite interaction.</title>
        <authorList>
            <person name="Jackson A.P."/>
            <person name="Otto T.D."/>
            <person name="Darby A."/>
            <person name="Ramaprasad A."/>
            <person name="Xia D."/>
            <person name="Echaide I.E."/>
            <person name="Farber M."/>
            <person name="Gahlot S."/>
            <person name="Gamble J."/>
            <person name="Gupta D."/>
            <person name="Gupta Y."/>
            <person name="Jackson L."/>
            <person name="Malandrin L."/>
            <person name="Malas T.B."/>
            <person name="Moussa E."/>
            <person name="Nair M."/>
            <person name="Reid A.J."/>
            <person name="Sanders M."/>
            <person name="Sharma J."/>
            <person name="Tracey A."/>
            <person name="Quail M.A."/>
            <person name="Weir W."/>
            <person name="Wastling J.M."/>
            <person name="Hall N."/>
            <person name="Willadsen P."/>
            <person name="Lingelbach K."/>
            <person name="Shiels B."/>
            <person name="Tait A."/>
            <person name="Berriman M."/>
            <person name="Allred D.R."/>
            <person name="Pain A."/>
        </authorList>
    </citation>
    <scope>NUCLEOTIDE SEQUENCE [LARGE SCALE GENOMIC DNA]</scope>
    <source>
        <strain evidence="8">Bond</strain>
    </source>
</reference>
<dbReference type="KEGG" id="bbig:BBBOND_0311230"/>
<comment type="similarity">
    <text evidence="1">Belongs to the archease family.</text>
</comment>
<dbReference type="Gene3D" id="3.55.10.10">
    <property type="entry name" value="Archease domain"/>
    <property type="match status" value="1"/>
</dbReference>
<dbReference type="AlphaFoldDB" id="A0A061DEG1"/>
<dbReference type="VEuPathDB" id="PiroplasmaDB:BBBOND_0311230"/>
<evidence type="ECO:0000256" key="3">
    <source>
        <dbReference type="ARBA" id="ARBA00022723"/>
    </source>
</evidence>
<feature type="domain" description="Archease" evidence="6">
    <location>
        <begin position="63"/>
        <end position="197"/>
    </location>
</feature>
<dbReference type="GO" id="GO:0006388">
    <property type="term" value="P:tRNA splicing, via endonucleolytic cleavage and ligation"/>
    <property type="evidence" value="ECO:0007669"/>
    <property type="project" value="TreeGrafter"/>
</dbReference>
<evidence type="ECO:0000256" key="4">
    <source>
        <dbReference type="ARBA" id="ARBA00022837"/>
    </source>
</evidence>
<dbReference type="GO" id="GO:0046872">
    <property type="term" value="F:metal ion binding"/>
    <property type="evidence" value="ECO:0007669"/>
    <property type="project" value="UniProtKB-KW"/>
</dbReference>
<feature type="region of interest" description="Disordered" evidence="5">
    <location>
        <begin position="1"/>
        <end position="46"/>
    </location>
</feature>
<evidence type="ECO:0000313" key="7">
    <source>
        <dbReference type="EMBL" id="CDR97220.1"/>
    </source>
</evidence>
<keyword evidence="4" id="KW-0106">Calcium</keyword>
<dbReference type="GeneID" id="24565761"/>
<dbReference type="PANTHER" id="PTHR12682:SF11">
    <property type="entry name" value="PROTEIN ARCHEASE"/>
    <property type="match status" value="1"/>
</dbReference>
<dbReference type="OMA" id="HTQGTEI"/>
<protein>
    <submittedName>
        <fullName evidence="7">ARCHEASE, putative</fullName>
    </submittedName>
</protein>
<dbReference type="GO" id="GO:0072669">
    <property type="term" value="C:tRNA-splicing ligase complex"/>
    <property type="evidence" value="ECO:0007669"/>
    <property type="project" value="TreeGrafter"/>
</dbReference>
<name>A0A061DEG1_BABBI</name>
<sequence length="241" mass="26473">MEASNTYVIDGVEITSKPPRARRKADVSRGRRHELEEPPSPPDSPEVDIAAEVEELASESHEFGYLDHPADVIITGSGKHFCRALESIILAMFGYITDTSLVDARSRRSISATGKSLNQLLFHVLVECLYMHNGHGFVARYVRVEGDVDVLRLLGGDTSAEVTVSLYGDIYDRKLHTCGTEIKAITYHGLKTQMTVGDQAVTLTDDPAEGTSPDAISHFLRSIDADSLKTAEFKLFAHVDI</sequence>
<evidence type="ECO:0000256" key="5">
    <source>
        <dbReference type="SAM" id="MobiDB-lite"/>
    </source>
</evidence>
<keyword evidence="3" id="KW-0479">Metal-binding</keyword>
<dbReference type="Proteomes" id="UP000033188">
    <property type="component" value="Chromosome 3"/>
</dbReference>
<keyword evidence="2" id="KW-0819">tRNA processing</keyword>
<dbReference type="PANTHER" id="PTHR12682">
    <property type="entry name" value="ARCHEASE"/>
    <property type="match status" value="1"/>
</dbReference>
<dbReference type="InterPro" id="IPR002804">
    <property type="entry name" value="Archease"/>
</dbReference>
<dbReference type="SUPFAM" id="SSF69819">
    <property type="entry name" value="MTH1598-like"/>
    <property type="match status" value="1"/>
</dbReference>
<dbReference type="Pfam" id="PF01951">
    <property type="entry name" value="Archease"/>
    <property type="match status" value="1"/>
</dbReference>
<proteinExistence type="inferred from homology"/>
<keyword evidence="8" id="KW-1185">Reference proteome</keyword>